<keyword evidence="2" id="KW-1185">Reference proteome</keyword>
<dbReference type="Proteomes" id="UP000790377">
    <property type="component" value="Unassembled WGS sequence"/>
</dbReference>
<name>A0ACB8A1Q7_9AGAM</name>
<dbReference type="EMBL" id="MU267994">
    <property type="protein sequence ID" value="KAH7906632.1"/>
    <property type="molecule type" value="Genomic_DNA"/>
</dbReference>
<protein>
    <submittedName>
        <fullName evidence="1">Uncharacterized protein</fullName>
    </submittedName>
</protein>
<evidence type="ECO:0000313" key="2">
    <source>
        <dbReference type="Proteomes" id="UP000790377"/>
    </source>
</evidence>
<reference evidence="1" key="1">
    <citation type="journal article" date="2021" name="New Phytol.">
        <title>Evolutionary innovations through gain and loss of genes in the ectomycorrhizal Boletales.</title>
        <authorList>
            <person name="Wu G."/>
            <person name="Miyauchi S."/>
            <person name="Morin E."/>
            <person name="Kuo A."/>
            <person name="Drula E."/>
            <person name="Varga T."/>
            <person name="Kohler A."/>
            <person name="Feng B."/>
            <person name="Cao Y."/>
            <person name="Lipzen A."/>
            <person name="Daum C."/>
            <person name="Hundley H."/>
            <person name="Pangilinan J."/>
            <person name="Johnson J."/>
            <person name="Barry K."/>
            <person name="LaButti K."/>
            <person name="Ng V."/>
            <person name="Ahrendt S."/>
            <person name="Min B."/>
            <person name="Choi I.G."/>
            <person name="Park H."/>
            <person name="Plett J.M."/>
            <person name="Magnuson J."/>
            <person name="Spatafora J.W."/>
            <person name="Nagy L.G."/>
            <person name="Henrissat B."/>
            <person name="Grigoriev I.V."/>
            <person name="Yang Z.L."/>
            <person name="Xu J."/>
            <person name="Martin F.M."/>
        </authorList>
    </citation>
    <scope>NUCLEOTIDE SEQUENCE</scope>
    <source>
        <strain evidence="1">ATCC 28755</strain>
    </source>
</reference>
<comment type="caution">
    <text evidence="1">The sequence shown here is derived from an EMBL/GenBank/DDBJ whole genome shotgun (WGS) entry which is preliminary data.</text>
</comment>
<gene>
    <name evidence="1" type="ORF">BJ138DRAFT_1162212</name>
</gene>
<organism evidence="1 2">
    <name type="scientific">Hygrophoropsis aurantiaca</name>
    <dbReference type="NCBI Taxonomy" id="72124"/>
    <lineage>
        <taxon>Eukaryota</taxon>
        <taxon>Fungi</taxon>
        <taxon>Dikarya</taxon>
        <taxon>Basidiomycota</taxon>
        <taxon>Agaricomycotina</taxon>
        <taxon>Agaricomycetes</taxon>
        <taxon>Agaricomycetidae</taxon>
        <taxon>Boletales</taxon>
        <taxon>Coniophorineae</taxon>
        <taxon>Hygrophoropsidaceae</taxon>
        <taxon>Hygrophoropsis</taxon>
    </lineage>
</organism>
<evidence type="ECO:0000313" key="1">
    <source>
        <dbReference type="EMBL" id="KAH7906632.1"/>
    </source>
</evidence>
<accession>A0ACB8A1Q7</accession>
<proteinExistence type="predicted"/>
<sequence>MSSSSSRESSPEPTSPLDGWPKTPTSPSGLPYPQLSIDLGIPFSDTKNSDLDEEHTLVAFGDISLTDDTEVVEKECNSPTEILRPVTSIPRLRLKVKRPPMPKKRTSVQRSSPDGSPKSPRGIFDNPWSPPPATPLSPKTDFAVFMNALMSSPRSPSANTGSTASSPPPQDKQEPQDNRPVQIIDPPISHSPSRPPLPKLKIPPTPPPKVLPDHPQKRGEAPSSKSLDSPLKEVTNAIPAKVVAPAPPKPEKGFRRLPPRLPIPKWDEFESTTISVS</sequence>